<organism evidence="7 8">
    <name type="scientific">Helicobacter cetorum (strain ATCC BAA-429 / MIT 00-7128)</name>
    <dbReference type="NCBI Taxonomy" id="182217"/>
    <lineage>
        <taxon>Bacteria</taxon>
        <taxon>Pseudomonadati</taxon>
        <taxon>Campylobacterota</taxon>
        <taxon>Epsilonproteobacteria</taxon>
        <taxon>Campylobacterales</taxon>
        <taxon>Helicobacteraceae</taxon>
        <taxon>Helicobacter</taxon>
    </lineage>
</organism>
<feature type="signal peptide" evidence="5">
    <location>
        <begin position="1"/>
        <end position="18"/>
    </location>
</feature>
<dbReference type="EMBL" id="CP003479">
    <property type="protein sequence ID" value="AFI03811.1"/>
    <property type="molecule type" value="Genomic_DNA"/>
</dbReference>
<sequence>MKKIILILSIVTLTQALAQSAKDIIKTKGCISCHGKKFEKPVGARKLVVNTLSAKQIESDLMDFKTGKKKSAFMQMQVNKLSIEDIKALAKYIPTLK</sequence>
<dbReference type="STRING" id="182217.HCW_02650"/>
<keyword evidence="3 4" id="KW-0408">Iron</keyword>
<dbReference type="GO" id="GO:0020037">
    <property type="term" value="F:heme binding"/>
    <property type="evidence" value="ECO:0007669"/>
    <property type="project" value="InterPro"/>
</dbReference>
<dbReference type="Gene3D" id="1.10.760.10">
    <property type="entry name" value="Cytochrome c-like domain"/>
    <property type="match status" value="1"/>
</dbReference>
<evidence type="ECO:0000256" key="5">
    <source>
        <dbReference type="SAM" id="SignalP"/>
    </source>
</evidence>
<keyword evidence="1 4" id="KW-0349">Heme</keyword>
<keyword evidence="8" id="KW-1185">Reference proteome</keyword>
<dbReference type="KEGG" id="hce:HCW_02650"/>
<keyword evidence="5" id="KW-0732">Signal</keyword>
<accession>I0ELJ2</accession>
<evidence type="ECO:0000256" key="2">
    <source>
        <dbReference type="ARBA" id="ARBA00022723"/>
    </source>
</evidence>
<dbReference type="SUPFAM" id="SSF46626">
    <property type="entry name" value="Cytochrome c"/>
    <property type="match status" value="1"/>
</dbReference>
<dbReference type="InterPro" id="IPR009056">
    <property type="entry name" value="Cyt_c-like_dom"/>
</dbReference>
<feature type="chain" id="PRO_5003626480" evidence="5">
    <location>
        <begin position="19"/>
        <end position="97"/>
    </location>
</feature>
<dbReference type="RefSeq" id="WP_014660683.1">
    <property type="nucleotide sequence ID" value="NC_017737.1"/>
</dbReference>
<name>I0ELJ2_HELC0</name>
<dbReference type="InterPro" id="IPR036909">
    <property type="entry name" value="Cyt_c-like_dom_sf"/>
</dbReference>
<proteinExistence type="predicted"/>
<feature type="domain" description="Cytochrome c" evidence="6">
    <location>
        <begin position="16"/>
        <end position="97"/>
    </location>
</feature>
<dbReference type="PATRIC" id="fig|182217.3.peg.555"/>
<evidence type="ECO:0000256" key="1">
    <source>
        <dbReference type="ARBA" id="ARBA00022617"/>
    </source>
</evidence>
<evidence type="ECO:0000256" key="4">
    <source>
        <dbReference type="PROSITE-ProRule" id="PRU00433"/>
    </source>
</evidence>
<dbReference type="HOGENOM" id="CLU_128253_3_1_7"/>
<evidence type="ECO:0000313" key="7">
    <source>
        <dbReference type="EMBL" id="AFI03811.1"/>
    </source>
</evidence>
<dbReference type="Pfam" id="PF00034">
    <property type="entry name" value="Cytochrom_C"/>
    <property type="match status" value="1"/>
</dbReference>
<dbReference type="AlphaFoldDB" id="I0ELJ2"/>
<dbReference type="GO" id="GO:0009055">
    <property type="term" value="F:electron transfer activity"/>
    <property type="evidence" value="ECO:0007669"/>
    <property type="project" value="InterPro"/>
</dbReference>
<dbReference type="Proteomes" id="UP000005010">
    <property type="component" value="Chromosome"/>
</dbReference>
<gene>
    <name evidence="7" type="ordered locus">HCW_02650</name>
</gene>
<dbReference type="GO" id="GO:0046872">
    <property type="term" value="F:metal ion binding"/>
    <property type="evidence" value="ECO:0007669"/>
    <property type="project" value="UniProtKB-KW"/>
</dbReference>
<protein>
    <submittedName>
        <fullName evidence="7">Cytochrome c-553</fullName>
    </submittedName>
</protein>
<reference evidence="8" key="1">
    <citation type="submission" date="2012-04" db="EMBL/GenBank/DDBJ databases">
        <title>Complete genome sequence of Helicobacter cetorum strain MIT 00-7128.</title>
        <authorList>
            <person name="Kersulyte D."/>
            <person name="Berg D.E."/>
        </authorList>
    </citation>
    <scope>NUCLEOTIDE SEQUENCE [LARGE SCALE GENOMIC DNA]</scope>
    <source>
        <strain evidence="8">MIT 00-7128</strain>
    </source>
</reference>
<evidence type="ECO:0000256" key="3">
    <source>
        <dbReference type="ARBA" id="ARBA00023004"/>
    </source>
</evidence>
<dbReference type="eggNOG" id="COG2863">
    <property type="taxonomic scope" value="Bacteria"/>
</dbReference>
<dbReference type="PROSITE" id="PS51007">
    <property type="entry name" value="CYTC"/>
    <property type="match status" value="1"/>
</dbReference>
<evidence type="ECO:0000259" key="6">
    <source>
        <dbReference type="PROSITE" id="PS51007"/>
    </source>
</evidence>
<keyword evidence="2 4" id="KW-0479">Metal-binding</keyword>
<evidence type="ECO:0000313" key="8">
    <source>
        <dbReference type="Proteomes" id="UP000005010"/>
    </source>
</evidence>